<dbReference type="Pfam" id="PF13673">
    <property type="entry name" value="Acetyltransf_10"/>
    <property type="match status" value="1"/>
</dbReference>
<evidence type="ECO:0000313" key="3">
    <source>
        <dbReference type="Proteomes" id="UP000824165"/>
    </source>
</evidence>
<proteinExistence type="predicted"/>
<gene>
    <name evidence="2" type="ORF">IAA60_01980</name>
</gene>
<dbReference type="AlphaFoldDB" id="A0A9D1H1P4"/>
<comment type="caution">
    <text evidence="2">The sequence shown here is derived from an EMBL/GenBank/DDBJ whole genome shotgun (WGS) entry which is preliminary data.</text>
</comment>
<feature type="domain" description="N-acetyltransferase" evidence="1">
    <location>
        <begin position="6"/>
        <end position="146"/>
    </location>
</feature>
<reference evidence="2" key="2">
    <citation type="journal article" date="2021" name="PeerJ">
        <title>Extensive microbial diversity within the chicken gut microbiome revealed by metagenomics and culture.</title>
        <authorList>
            <person name="Gilroy R."/>
            <person name="Ravi A."/>
            <person name="Getino M."/>
            <person name="Pursley I."/>
            <person name="Horton D.L."/>
            <person name="Alikhan N.F."/>
            <person name="Baker D."/>
            <person name="Gharbi K."/>
            <person name="Hall N."/>
            <person name="Watson M."/>
            <person name="Adriaenssens E.M."/>
            <person name="Foster-Nyarko E."/>
            <person name="Jarju S."/>
            <person name="Secka A."/>
            <person name="Antonio M."/>
            <person name="Oren A."/>
            <person name="Chaudhuri R.R."/>
            <person name="La Ragione R."/>
            <person name="Hildebrand F."/>
            <person name="Pallen M.J."/>
        </authorList>
    </citation>
    <scope>NUCLEOTIDE SEQUENCE</scope>
    <source>
        <strain evidence="2">CHK181-108</strain>
    </source>
</reference>
<dbReference type="EMBL" id="DVLU01000016">
    <property type="protein sequence ID" value="HIT84653.1"/>
    <property type="molecule type" value="Genomic_DNA"/>
</dbReference>
<dbReference type="InterPro" id="IPR000182">
    <property type="entry name" value="GNAT_dom"/>
</dbReference>
<dbReference type="Gene3D" id="3.40.630.30">
    <property type="match status" value="1"/>
</dbReference>
<organism evidence="2 3">
    <name type="scientific">Candidatus Ornithomonoglobus intestinigallinarum</name>
    <dbReference type="NCBI Taxonomy" id="2840894"/>
    <lineage>
        <taxon>Bacteria</taxon>
        <taxon>Bacillati</taxon>
        <taxon>Bacillota</taxon>
        <taxon>Clostridia</taxon>
        <taxon>Candidatus Ornithomonoglobus</taxon>
    </lineage>
</organism>
<dbReference type="InterPro" id="IPR016181">
    <property type="entry name" value="Acyl_CoA_acyltransferase"/>
</dbReference>
<evidence type="ECO:0000259" key="1">
    <source>
        <dbReference type="PROSITE" id="PS51186"/>
    </source>
</evidence>
<dbReference type="GO" id="GO:0016747">
    <property type="term" value="F:acyltransferase activity, transferring groups other than amino-acyl groups"/>
    <property type="evidence" value="ECO:0007669"/>
    <property type="project" value="InterPro"/>
</dbReference>
<name>A0A9D1H1P4_9FIRM</name>
<reference evidence="2" key="1">
    <citation type="submission" date="2020-10" db="EMBL/GenBank/DDBJ databases">
        <authorList>
            <person name="Gilroy R."/>
        </authorList>
    </citation>
    <scope>NUCLEOTIDE SEQUENCE</scope>
    <source>
        <strain evidence="2">CHK181-108</strain>
    </source>
</reference>
<dbReference type="Proteomes" id="UP000824165">
    <property type="component" value="Unassembled WGS sequence"/>
</dbReference>
<accession>A0A9D1H1P4</accession>
<protein>
    <submittedName>
        <fullName evidence="2">GNAT family N-acetyltransferase</fullName>
    </submittedName>
</protein>
<sequence>MELCIKHYNELTLDELYDIIKLRIEVFVVEQNCPYRDLDDKDKNAYHVFLRDSNKLLAYVRVLDKHVSFEEASIGRVISGKRRCGYGTRVLAAGIKTAEERFGADVIKIAAQTYAEEFYKKSGFRRVSEEFLEDGIPHILMIYKKDTF</sequence>
<dbReference type="SUPFAM" id="SSF55729">
    <property type="entry name" value="Acyl-CoA N-acyltransferases (Nat)"/>
    <property type="match status" value="1"/>
</dbReference>
<dbReference type="PROSITE" id="PS51186">
    <property type="entry name" value="GNAT"/>
    <property type="match status" value="1"/>
</dbReference>
<evidence type="ECO:0000313" key="2">
    <source>
        <dbReference type="EMBL" id="HIT84653.1"/>
    </source>
</evidence>